<dbReference type="SUPFAM" id="SSF50685">
    <property type="entry name" value="Barwin-like endoglucanases"/>
    <property type="match status" value="1"/>
</dbReference>
<dbReference type="InterPro" id="IPR000334">
    <property type="entry name" value="Glyco_hydro_45"/>
</dbReference>
<evidence type="ECO:0000313" key="12">
    <source>
        <dbReference type="EMBL" id="QCF40874.1"/>
    </source>
</evidence>
<dbReference type="PANTHER" id="PTHR39730:SF1">
    <property type="entry name" value="ENDOGLUCANASE 1"/>
    <property type="match status" value="1"/>
</dbReference>
<keyword evidence="6" id="KW-0119">Carbohydrate metabolism</keyword>
<keyword evidence="8" id="KW-0624">Polysaccharide degradation</keyword>
<dbReference type="PANTHER" id="PTHR39730">
    <property type="entry name" value="ENDOGLUCANASE 1"/>
    <property type="match status" value="1"/>
</dbReference>
<comment type="similarity">
    <text evidence="2">Belongs to the glycosyl hydrolase 45 (cellulase K) family.</text>
</comment>
<evidence type="ECO:0000256" key="7">
    <source>
        <dbReference type="ARBA" id="ARBA00023295"/>
    </source>
</evidence>
<gene>
    <name evidence="12" type="primary">GH45-8</name>
</gene>
<keyword evidence="7" id="KW-0326">Glycosidase</keyword>
<evidence type="ECO:0000256" key="5">
    <source>
        <dbReference type="ARBA" id="ARBA00023001"/>
    </source>
</evidence>
<evidence type="ECO:0000256" key="10">
    <source>
        <dbReference type="SAM" id="SignalP"/>
    </source>
</evidence>
<proteinExistence type="evidence at transcript level"/>
<dbReference type="InterPro" id="IPR036908">
    <property type="entry name" value="RlpA-like_sf"/>
</dbReference>
<sequence>MKYLVVIAFLGYVAAASSDRSPEIVPIPGGISGDGITTRYWDCCAPSCAYYGFIKTKNGIPDQTCQIDGVTNSTKDNNAQSGCEQGGVAYTCSNQQPSVINDTLAFGWAAASFQGGVDTSKCCHCILLSFKDQLAGKQMLVQIVNTGSDLNENQFDLQIPGGGVGIFNLGCMTQWGTGEDGWGRRYGGVSSIEECSILPEVLQPGCRFRFQFMEGVDNPKVSFQEVKCPAELVAVSACGDLD</sequence>
<reference evidence="12" key="1">
    <citation type="journal article" date="2019" name="BMC Evol. Biol.">
        <title>Functional diversification of horizontally acquired glycoside hydrolase family 45 (GH45) proteins in Phytophaga beetles.</title>
        <authorList>
            <person name="Busch A."/>
            <person name="Danchin E.G.J."/>
            <person name="Pauchet Y."/>
        </authorList>
    </citation>
    <scope>NUCLEOTIDE SEQUENCE</scope>
</reference>
<dbReference type="PROSITE" id="PS01140">
    <property type="entry name" value="GLYCOSYL_HYDROL_F45"/>
    <property type="match status" value="1"/>
</dbReference>
<accession>A0A4D6Q2Y3</accession>
<feature type="signal peptide" evidence="10">
    <location>
        <begin position="1"/>
        <end position="15"/>
    </location>
</feature>
<dbReference type="EMBL" id="MH892469">
    <property type="protein sequence ID" value="QCF40874.1"/>
    <property type="molecule type" value="mRNA"/>
</dbReference>
<feature type="domain" description="Glycosyl hydrolases family 45 active site" evidence="11">
    <location>
        <begin position="37"/>
        <end position="48"/>
    </location>
</feature>
<dbReference type="Pfam" id="PF02015">
    <property type="entry name" value="Glyco_hydro_45"/>
    <property type="match status" value="1"/>
</dbReference>
<evidence type="ECO:0000256" key="1">
    <source>
        <dbReference type="ARBA" id="ARBA00000966"/>
    </source>
</evidence>
<dbReference type="InterPro" id="IPR052288">
    <property type="entry name" value="GH45_Enzymes"/>
</dbReference>
<dbReference type="Gene3D" id="2.40.40.10">
    <property type="entry name" value="RlpA-like domain"/>
    <property type="match status" value="1"/>
</dbReference>
<protein>
    <recommendedName>
        <fullName evidence="3 9">Cellulase</fullName>
        <ecNumber evidence="3 9">3.2.1.4</ecNumber>
    </recommendedName>
</protein>
<name>A0A4D6Q2Y3_DIAVI</name>
<keyword evidence="5" id="KW-0136">Cellulose degradation</keyword>
<evidence type="ECO:0000256" key="3">
    <source>
        <dbReference type="ARBA" id="ARBA00012601"/>
    </source>
</evidence>
<evidence type="ECO:0000256" key="4">
    <source>
        <dbReference type="ARBA" id="ARBA00022801"/>
    </source>
</evidence>
<comment type="catalytic activity">
    <reaction evidence="1 9">
        <text>Endohydrolysis of (1-&gt;4)-beta-D-glucosidic linkages in cellulose, lichenin and cereal beta-D-glucans.</text>
        <dbReference type="EC" id="3.2.1.4"/>
    </reaction>
</comment>
<dbReference type="EC" id="3.2.1.4" evidence="3 9"/>
<feature type="active site" description="Nucleophile" evidence="9">
    <location>
        <position position="42"/>
    </location>
</feature>
<dbReference type="GO" id="GO:0008810">
    <property type="term" value="F:cellulase activity"/>
    <property type="evidence" value="ECO:0007669"/>
    <property type="project" value="UniProtKB-EC"/>
</dbReference>
<dbReference type="AlphaFoldDB" id="A0A4D6Q2Y3"/>
<organism evidence="12">
    <name type="scientific">Diabrotica virgifera virgifera</name>
    <name type="common">western corn rootworm</name>
    <dbReference type="NCBI Taxonomy" id="50390"/>
    <lineage>
        <taxon>Eukaryota</taxon>
        <taxon>Metazoa</taxon>
        <taxon>Ecdysozoa</taxon>
        <taxon>Arthropoda</taxon>
        <taxon>Hexapoda</taxon>
        <taxon>Insecta</taxon>
        <taxon>Pterygota</taxon>
        <taxon>Neoptera</taxon>
        <taxon>Endopterygota</taxon>
        <taxon>Coleoptera</taxon>
        <taxon>Polyphaga</taxon>
        <taxon>Cucujiformia</taxon>
        <taxon>Chrysomeloidea</taxon>
        <taxon>Chrysomelidae</taxon>
        <taxon>Galerucinae</taxon>
        <taxon>Diabroticina</taxon>
        <taxon>Diabroticites</taxon>
        <taxon>Diabrotica</taxon>
    </lineage>
</organism>
<keyword evidence="4 12" id="KW-0378">Hydrolase</keyword>
<feature type="chain" id="PRO_5020035728" description="Cellulase" evidence="10">
    <location>
        <begin position="16"/>
        <end position="242"/>
    </location>
</feature>
<evidence type="ECO:0000256" key="6">
    <source>
        <dbReference type="ARBA" id="ARBA00023277"/>
    </source>
</evidence>
<evidence type="ECO:0000259" key="11">
    <source>
        <dbReference type="PROSITE" id="PS01140"/>
    </source>
</evidence>
<dbReference type="GO" id="GO:0030245">
    <property type="term" value="P:cellulose catabolic process"/>
    <property type="evidence" value="ECO:0007669"/>
    <property type="project" value="UniProtKB-KW"/>
</dbReference>
<evidence type="ECO:0000256" key="9">
    <source>
        <dbReference type="PROSITE-ProRule" id="PRU10069"/>
    </source>
</evidence>
<evidence type="ECO:0000256" key="2">
    <source>
        <dbReference type="ARBA" id="ARBA00007793"/>
    </source>
</evidence>
<keyword evidence="10" id="KW-0732">Signal</keyword>
<evidence type="ECO:0000256" key="8">
    <source>
        <dbReference type="ARBA" id="ARBA00023326"/>
    </source>
</evidence>